<evidence type="ECO:0000313" key="3">
    <source>
        <dbReference type="Proteomes" id="UP000326202"/>
    </source>
</evidence>
<dbReference type="RefSeq" id="WP_151176783.1">
    <property type="nucleotide sequence ID" value="NZ_CP042906.1"/>
</dbReference>
<feature type="transmembrane region" description="Helical" evidence="1">
    <location>
        <begin position="12"/>
        <end position="35"/>
    </location>
</feature>
<dbReference type="Pfam" id="PF04367">
    <property type="entry name" value="DUF502"/>
    <property type="match status" value="1"/>
</dbReference>
<evidence type="ECO:0000256" key="1">
    <source>
        <dbReference type="SAM" id="Phobius"/>
    </source>
</evidence>
<keyword evidence="1" id="KW-0472">Membrane</keyword>
<accession>A0A5J6MG49</accession>
<dbReference type="EMBL" id="CP042906">
    <property type="protein sequence ID" value="QEX16423.1"/>
    <property type="molecule type" value="Genomic_DNA"/>
</dbReference>
<keyword evidence="3" id="KW-1185">Reference proteome</keyword>
<protein>
    <submittedName>
        <fullName evidence="2">Membrane protein</fullName>
    </submittedName>
</protein>
<dbReference type="OrthoDB" id="9780267at2"/>
<dbReference type="Proteomes" id="UP000326202">
    <property type="component" value="Chromosome"/>
</dbReference>
<evidence type="ECO:0000313" key="2">
    <source>
        <dbReference type="EMBL" id="QEX16423.1"/>
    </source>
</evidence>
<dbReference type="PANTHER" id="PTHR31876:SF26">
    <property type="entry name" value="PROTEIN LIKE COV 2"/>
    <property type="match status" value="1"/>
</dbReference>
<dbReference type="KEGG" id="htq:FRZ44_17160"/>
<organism evidence="2 3">
    <name type="scientific">Hypericibacter terrae</name>
    <dbReference type="NCBI Taxonomy" id="2602015"/>
    <lineage>
        <taxon>Bacteria</taxon>
        <taxon>Pseudomonadati</taxon>
        <taxon>Pseudomonadota</taxon>
        <taxon>Alphaproteobacteria</taxon>
        <taxon>Rhodospirillales</taxon>
        <taxon>Dongiaceae</taxon>
        <taxon>Hypericibacter</taxon>
    </lineage>
</organism>
<dbReference type="AlphaFoldDB" id="A0A5J6MG49"/>
<name>A0A5J6MG49_9PROT</name>
<dbReference type="PANTHER" id="PTHR31876">
    <property type="entry name" value="COV-LIKE PROTEIN 1"/>
    <property type="match status" value="1"/>
</dbReference>
<reference evidence="2 3" key="1">
    <citation type="submission" date="2019-08" db="EMBL/GenBank/DDBJ databases">
        <title>Hyperibacter terrae gen. nov., sp. nov. and Hyperibacter viscosus sp. nov., two new members in the family Rhodospirillaceae isolated from the rhizosphere of Hypericum perforatum.</title>
        <authorList>
            <person name="Noviana Z."/>
        </authorList>
    </citation>
    <scope>NUCLEOTIDE SEQUENCE [LARGE SCALE GENOMIC DNA]</scope>
    <source>
        <strain evidence="2 3">R5913</strain>
    </source>
</reference>
<sequence>MTPKKPIRSTGRYLIVGLLTAAPLTVTWIILQFLFENLSRVGRPWANALALGIGQRYPDLANWLEEPVVLSIAAIAIVLLFLYLLGWAATKVFGRRIIHFFEYLIGRIPFVETIYRSIKRLLTVIDQSGTKGQQVVLIDFPSSDMKAVGLVTKIIQDADSGEELAAVYVPTSPNPTSGYVELVPVKDIVFTDWTVDQAMAFIVTGGTTSPDRVHYHRRGLPKAADAPPSSEPR</sequence>
<feature type="transmembrane region" description="Helical" evidence="1">
    <location>
        <begin position="68"/>
        <end position="89"/>
    </location>
</feature>
<keyword evidence="1" id="KW-1133">Transmembrane helix</keyword>
<dbReference type="InterPro" id="IPR007462">
    <property type="entry name" value="COV1-like"/>
</dbReference>
<gene>
    <name evidence="2" type="ORF">FRZ44_17160</name>
</gene>
<proteinExistence type="predicted"/>
<keyword evidence="1" id="KW-0812">Transmembrane</keyword>